<organism evidence="10 11">
    <name type="scientific">Elysia marginata</name>
    <dbReference type="NCBI Taxonomy" id="1093978"/>
    <lineage>
        <taxon>Eukaryota</taxon>
        <taxon>Metazoa</taxon>
        <taxon>Spiralia</taxon>
        <taxon>Lophotrochozoa</taxon>
        <taxon>Mollusca</taxon>
        <taxon>Gastropoda</taxon>
        <taxon>Heterobranchia</taxon>
        <taxon>Euthyneura</taxon>
        <taxon>Panpulmonata</taxon>
        <taxon>Sacoglossa</taxon>
        <taxon>Placobranchoidea</taxon>
        <taxon>Plakobranchidae</taxon>
        <taxon>Elysia</taxon>
    </lineage>
</organism>
<dbReference type="FunFam" id="3.30.160.60:FF:000018">
    <property type="entry name" value="Krueppel-like factor 15"/>
    <property type="match status" value="1"/>
</dbReference>
<comment type="subcellular location">
    <subcellularLocation>
        <location evidence="1">Nucleus</location>
    </subcellularLocation>
</comment>
<feature type="compositionally biased region" description="Polar residues" evidence="8">
    <location>
        <begin position="1"/>
        <end position="10"/>
    </location>
</feature>
<dbReference type="FunFam" id="3.30.160.60:FF:000021">
    <property type="entry name" value="Basic krueppel-like factor 3"/>
    <property type="match status" value="1"/>
</dbReference>
<dbReference type="FunFam" id="3.30.160.60:FF:000736">
    <property type="entry name" value="Zinc finger protein 423"/>
    <property type="match status" value="1"/>
</dbReference>
<feature type="compositionally biased region" description="Basic residues" evidence="8">
    <location>
        <begin position="71"/>
        <end position="80"/>
    </location>
</feature>
<sequence>MTQDSSSAFVTPSPSPEGIPSSGPASFSSILSSPSMQSLDLSSSLFSPVISGAPMSPPSPSPSPKSESGGHRRATKRRRGASPVASATSSDDFTNTGNNNIADIAVNNCGDEGKAEEISSIQNIGKTGIDGNNSCRSDEVESPCAEHKNIDNSRLKKENAAYCSNFTTLSCGVSAAGVTEERKQGSPVDLQDHDKKAVPVYLFANLATDTAQSNKGSNNNSTCIKEKRHSQSRQHQQQRLRAQSSPTPDLRELEGGEPNASMSGLTVDTDSCREIVTNASVAAAPSSPMALVAAHQQLQPSKDATTLSFSVNMTSQEPRFFHPSNLIQHQPSQLFYYQPHLLQHQLSSSPSSPPSSSSPLSSSSSSNNATSQPSPRSPSLLQPQLHGIFGVQEASLHQLGLRLRLSSESESQHELAGPVEAMGPGIRVKAEPLDATSYLSPSSGDSSGGMVTAPPPSLDYYDQCEPVDLSVGIKRDMNDDSPSSKADFSPHGLDLRLPIKKEPDEQLSVPVEPVNKIGSAGLLPLRRIKEASEQFKNLSCGGNTGSNSTGISPHNSVIAEPPPMKLARYSLINSNNSDSREQHSHHHHQPAHLYRNLHHGNGKLGGQDCHIPYTVQRIQQHLQEQLSPSHDDFDGEECGEELEADAQKNRRVHRCDHQGCTKVYTKSSHLKAHRRTHTGEKPYICTWEGCTWRFARSDELTRHYRKHTGDKPFKCQVCDRAFSRSDHLSLHMKRH</sequence>
<feature type="domain" description="C2H2-type" evidence="9">
    <location>
        <begin position="653"/>
        <end position="682"/>
    </location>
</feature>
<dbReference type="GO" id="GO:0008270">
    <property type="term" value="F:zinc ion binding"/>
    <property type="evidence" value="ECO:0007669"/>
    <property type="project" value="UniProtKB-KW"/>
</dbReference>
<dbReference type="PROSITE" id="PS00028">
    <property type="entry name" value="ZINC_FINGER_C2H2_1"/>
    <property type="match status" value="3"/>
</dbReference>
<name>A0AAV4JMN2_9GAST</name>
<evidence type="ECO:0000313" key="10">
    <source>
        <dbReference type="EMBL" id="GFS23959.1"/>
    </source>
</evidence>
<gene>
    <name evidence="10" type="ORF">ElyMa_006990400</name>
</gene>
<feature type="compositionally biased region" description="Basic residues" evidence="8">
    <location>
        <begin position="226"/>
        <end position="238"/>
    </location>
</feature>
<feature type="compositionally biased region" description="Low complexity" evidence="8">
    <location>
        <begin position="16"/>
        <end position="34"/>
    </location>
</feature>
<evidence type="ECO:0000256" key="6">
    <source>
        <dbReference type="ARBA" id="ARBA00023242"/>
    </source>
</evidence>
<keyword evidence="3" id="KW-0677">Repeat</keyword>
<feature type="compositionally biased region" description="Polar residues" evidence="8">
    <location>
        <begin position="85"/>
        <end position="101"/>
    </location>
</feature>
<evidence type="ECO:0000256" key="8">
    <source>
        <dbReference type="SAM" id="MobiDB-lite"/>
    </source>
</evidence>
<dbReference type="Gene3D" id="3.30.160.60">
    <property type="entry name" value="Classic Zinc Finger"/>
    <property type="match status" value="3"/>
</dbReference>
<dbReference type="InterPro" id="IPR036236">
    <property type="entry name" value="Znf_C2H2_sf"/>
</dbReference>
<keyword evidence="11" id="KW-1185">Reference proteome</keyword>
<dbReference type="InterPro" id="IPR013087">
    <property type="entry name" value="Znf_C2H2_type"/>
</dbReference>
<proteinExistence type="predicted"/>
<keyword evidence="5" id="KW-0862">Zinc</keyword>
<evidence type="ECO:0000256" key="2">
    <source>
        <dbReference type="ARBA" id="ARBA00022723"/>
    </source>
</evidence>
<evidence type="ECO:0000313" key="11">
    <source>
        <dbReference type="Proteomes" id="UP000762676"/>
    </source>
</evidence>
<feature type="compositionally biased region" description="Low complexity" evidence="8">
    <location>
        <begin position="346"/>
        <end position="382"/>
    </location>
</feature>
<dbReference type="GO" id="GO:0000978">
    <property type="term" value="F:RNA polymerase II cis-regulatory region sequence-specific DNA binding"/>
    <property type="evidence" value="ECO:0007669"/>
    <property type="project" value="TreeGrafter"/>
</dbReference>
<dbReference type="GO" id="GO:0000981">
    <property type="term" value="F:DNA-binding transcription factor activity, RNA polymerase II-specific"/>
    <property type="evidence" value="ECO:0007669"/>
    <property type="project" value="TreeGrafter"/>
</dbReference>
<keyword evidence="6" id="KW-0539">Nucleus</keyword>
<evidence type="ECO:0000256" key="4">
    <source>
        <dbReference type="ARBA" id="ARBA00022771"/>
    </source>
</evidence>
<evidence type="ECO:0000256" key="3">
    <source>
        <dbReference type="ARBA" id="ARBA00022737"/>
    </source>
</evidence>
<dbReference type="SMART" id="SM00355">
    <property type="entry name" value="ZnF_C2H2"/>
    <property type="match status" value="3"/>
</dbReference>
<evidence type="ECO:0000256" key="1">
    <source>
        <dbReference type="ARBA" id="ARBA00004123"/>
    </source>
</evidence>
<keyword evidence="2" id="KW-0479">Metal-binding</keyword>
<keyword evidence="4 7" id="KW-0863">Zinc-finger</keyword>
<feature type="region of interest" description="Disordered" evidence="8">
    <location>
        <begin position="345"/>
        <end position="382"/>
    </location>
</feature>
<feature type="compositionally biased region" description="Polar residues" evidence="8">
    <location>
        <begin position="211"/>
        <end position="223"/>
    </location>
</feature>
<dbReference type="Pfam" id="PF00096">
    <property type="entry name" value="zf-C2H2"/>
    <property type="match status" value="2"/>
</dbReference>
<protein>
    <submittedName>
        <fullName evidence="10">Krueppel-like factor 3</fullName>
    </submittedName>
</protein>
<feature type="compositionally biased region" description="Low complexity" evidence="8">
    <location>
        <begin position="437"/>
        <end position="449"/>
    </location>
</feature>
<feature type="region of interest" description="Disordered" evidence="8">
    <location>
        <begin position="47"/>
        <end position="102"/>
    </location>
</feature>
<dbReference type="PANTHER" id="PTHR23235">
    <property type="entry name" value="KRUEPPEL-LIKE TRANSCRIPTION FACTOR"/>
    <property type="match status" value="1"/>
</dbReference>
<evidence type="ECO:0000259" key="9">
    <source>
        <dbReference type="PROSITE" id="PS50157"/>
    </source>
</evidence>
<dbReference type="GO" id="GO:0005634">
    <property type="term" value="C:nucleus"/>
    <property type="evidence" value="ECO:0007669"/>
    <property type="project" value="UniProtKB-SubCell"/>
</dbReference>
<feature type="domain" description="C2H2-type" evidence="9">
    <location>
        <begin position="713"/>
        <end position="735"/>
    </location>
</feature>
<feature type="region of interest" description="Disordered" evidence="8">
    <location>
        <begin position="211"/>
        <end position="268"/>
    </location>
</feature>
<dbReference type="AlphaFoldDB" id="A0AAV4JMN2"/>
<dbReference type="PROSITE" id="PS50157">
    <property type="entry name" value="ZINC_FINGER_C2H2_2"/>
    <property type="match status" value="3"/>
</dbReference>
<feature type="region of interest" description="Disordered" evidence="8">
    <location>
        <begin position="436"/>
        <end position="499"/>
    </location>
</feature>
<accession>A0AAV4JMN2</accession>
<dbReference type="EMBL" id="BMAT01013976">
    <property type="protein sequence ID" value="GFS23959.1"/>
    <property type="molecule type" value="Genomic_DNA"/>
</dbReference>
<dbReference type="SUPFAM" id="SSF57667">
    <property type="entry name" value="beta-beta-alpha zinc fingers"/>
    <property type="match status" value="2"/>
</dbReference>
<evidence type="ECO:0000256" key="5">
    <source>
        <dbReference type="ARBA" id="ARBA00022833"/>
    </source>
</evidence>
<dbReference type="PANTHER" id="PTHR23235:SF150">
    <property type="entry name" value="KRUEPPEL-LIKE FACTOR LUNA"/>
    <property type="match status" value="1"/>
</dbReference>
<feature type="domain" description="C2H2-type" evidence="9">
    <location>
        <begin position="683"/>
        <end position="712"/>
    </location>
</feature>
<feature type="region of interest" description="Disordered" evidence="8">
    <location>
        <begin position="1"/>
        <end position="34"/>
    </location>
</feature>
<dbReference type="Proteomes" id="UP000762676">
    <property type="component" value="Unassembled WGS sequence"/>
</dbReference>
<comment type="caution">
    <text evidence="10">The sequence shown here is derived from an EMBL/GenBank/DDBJ whole genome shotgun (WGS) entry which is preliminary data.</text>
</comment>
<evidence type="ECO:0000256" key="7">
    <source>
        <dbReference type="PROSITE-ProRule" id="PRU00042"/>
    </source>
</evidence>
<reference evidence="10 11" key="1">
    <citation type="journal article" date="2021" name="Elife">
        <title>Chloroplast acquisition without the gene transfer in kleptoplastic sea slugs, Plakobranchus ocellatus.</title>
        <authorList>
            <person name="Maeda T."/>
            <person name="Takahashi S."/>
            <person name="Yoshida T."/>
            <person name="Shimamura S."/>
            <person name="Takaki Y."/>
            <person name="Nagai Y."/>
            <person name="Toyoda A."/>
            <person name="Suzuki Y."/>
            <person name="Arimoto A."/>
            <person name="Ishii H."/>
            <person name="Satoh N."/>
            <person name="Nishiyama T."/>
            <person name="Hasebe M."/>
            <person name="Maruyama T."/>
            <person name="Minagawa J."/>
            <person name="Obokata J."/>
            <person name="Shigenobu S."/>
        </authorList>
    </citation>
    <scope>NUCLEOTIDE SEQUENCE [LARGE SCALE GENOMIC DNA]</scope>
</reference>